<evidence type="ECO:0000256" key="2">
    <source>
        <dbReference type="ARBA" id="ARBA00022741"/>
    </source>
</evidence>
<gene>
    <name evidence="5" type="ORF">SI65_08340</name>
</gene>
<dbReference type="SMART" id="SM00220">
    <property type="entry name" value="S_TKc"/>
    <property type="match status" value="1"/>
</dbReference>
<evidence type="ECO:0000256" key="1">
    <source>
        <dbReference type="ARBA" id="ARBA00022527"/>
    </source>
</evidence>
<evidence type="ECO:0000256" key="3">
    <source>
        <dbReference type="ARBA" id="ARBA00022840"/>
    </source>
</evidence>
<comment type="caution">
    <text evidence="5">The sequence shown here is derived from an EMBL/GenBank/DDBJ whole genome shotgun (WGS) entry which is preliminary data.</text>
</comment>
<name>A0A1E3B5U6_ASPCR</name>
<sequence length="330" mass="38105">MLGLDFLHEQDLQPVNVMFSVEGIEDSQEFLDSPYFRHVEEERRMLVFRCIAWYHNGVEHQGPNGIHLYLVFPVMMCDSQDITYELIDHLKKDRKPCDVECVRSVSEKILLGLDLLHQRGIVHTDLKPANILFSTVGVRQYDELLRPPALSPVVPLEGVERDDSAPKYLVSPQQRRVRLDSMKTSNILVKIGDLAGALRSDQFDQKPVTPLALHAPELTDQRPWDEKIDIWTLGCLVYIFELVAHETLFEVVAWRRTKEQIDEKHRYGIEQVLGSNSTKHLMDRLPSNFGDENIQSLASFLLSMLQRDPQKRMSTAELLRHPFLTARELN</sequence>
<dbReference type="GO" id="GO:0005524">
    <property type="term" value="F:ATP binding"/>
    <property type="evidence" value="ECO:0007669"/>
    <property type="project" value="UniProtKB-KW"/>
</dbReference>
<dbReference type="GO" id="GO:0004674">
    <property type="term" value="F:protein serine/threonine kinase activity"/>
    <property type="evidence" value="ECO:0007669"/>
    <property type="project" value="UniProtKB-KW"/>
</dbReference>
<reference evidence="5 6" key="1">
    <citation type="journal article" date="2016" name="BMC Genomics">
        <title>Comparative genomic and transcriptomic analyses of the Fuzhuan brick tea-fermentation fungus Aspergillus cristatus.</title>
        <authorList>
            <person name="Ge Y."/>
            <person name="Wang Y."/>
            <person name="Liu Y."/>
            <person name="Tan Y."/>
            <person name="Ren X."/>
            <person name="Zhang X."/>
            <person name="Hyde K.D."/>
            <person name="Liu Y."/>
            <person name="Liu Z."/>
        </authorList>
    </citation>
    <scope>NUCLEOTIDE SEQUENCE [LARGE SCALE GENOMIC DNA]</scope>
    <source>
        <strain evidence="5 6">GZAAS20.1005</strain>
    </source>
</reference>
<dbReference type="Proteomes" id="UP000094569">
    <property type="component" value="Unassembled WGS sequence"/>
</dbReference>
<dbReference type="Gene3D" id="1.10.510.10">
    <property type="entry name" value="Transferase(Phosphotransferase) domain 1"/>
    <property type="match status" value="1"/>
</dbReference>
<feature type="domain" description="Protein kinase" evidence="4">
    <location>
        <begin position="1"/>
        <end position="324"/>
    </location>
</feature>
<dbReference type="InterPro" id="IPR011009">
    <property type="entry name" value="Kinase-like_dom_sf"/>
</dbReference>
<keyword evidence="3" id="KW-0067">ATP-binding</keyword>
<dbReference type="AlphaFoldDB" id="A0A1E3B5U6"/>
<keyword evidence="6" id="KW-1185">Reference proteome</keyword>
<dbReference type="OrthoDB" id="5979581at2759"/>
<dbReference type="PROSITE" id="PS00108">
    <property type="entry name" value="PROTEIN_KINASE_ST"/>
    <property type="match status" value="1"/>
</dbReference>
<evidence type="ECO:0000259" key="4">
    <source>
        <dbReference type="PROSITE" id="PS50011"/>
    </source>
</evidence>
<dbReference type="InterPro" id="IPR050117">
    <property type="entry name" value="MAPK"/>
</dbReference>
<dbReference type="Pfam" id="PF00069">
    <property type="entry name" value="Pkinase"/>
    <property type="match status" value="2"/>
</dbReference>
<keyword evidence="1" id="KW-0808">Transferase</keyword>
<accession>A0A1E3B5U6</accession>
<organism evidence="5 6">
    <name type="scientific">Aspergillus cristatus</name>
    <name type="common">Chinese Fuzhuan brick tea-fermentation fungus</name>
    <name type="synonym">Eurotium cristatum</name>
    <dbReference type="NCBI Taxonomy" id="573508"/>
    <lineage>
        <taxon>Eukaryota</taxon>
        <taxon>Fungi</taxon>
        <taxon>Dikarya</taxon>
        <taxon>Ascomycota</taxon>
        <taxon>Pezizomycotina</taxon>
        <taxon>Eurotiomycetes</taxon>
        <taxon>Eurotiomycetidae</taxon>
        <taxon>Eurotiales</taxon>
        <taxon>Aspergillaceae</taxon>
        <taxon>Aspergillus</taxon>
        <taxon>Aspergillus subgen. Aspergillus</taxon>
    </lineage>
</organism>
<keyword evidence="2" id="KW-0547">Nucleotide-binding</keyword>
<evidence type="ECO:0000313" key="6">
    <source>
        <dbReference type="Proteomes" id="UP000094569"/>
    </source>
</evidence>
<dbReference type="InterPro" id="IPR008271">
    <property type="entry name" value="Ser/Thr_kinase_AS"/>
</dbReference>
<dbReference type="PANTHER" id="PTHR24055">
    <property type="entry name" value="MITOGEN-ACTIVATED PROTEIN KINASE"/>
    <property type="match status" value="1"/>
</dbReference>
<dbReference type="STRING" id="573508.A0A1E3B5U6"/>
<keyword evidence="1" id="KW-0723">Serine/threonine-protein kinase</keyword>
<proteinExistence type="predicted"/>
<dbReference type="EMBL" id="JXNT01000012">
    <property type="protein sequence ID" value="ODM16340.1"/>
    <property type="molecule type" value="Genomic_DNA"/>
</dbReference>
<protein>
    <recommendedName>
        <fullName evidence="4">Protein kinase domain-containing protein</fullName>
    </recommendedName>
</protein>
<dbReference type="SUPFAM" id="SSF56112">
    <property type="entry name" value="Protein kinase-like (PK-like)"/>
    <property type="match status" value="1"/>
</dbReference>
<dbReference type="VEuPathDB" id="FungiDB:SI65_08340"/>
<dbReference type="PROSITE" id="PS50011">
    <property type="entry name" value="PROTEIN_KINASE_DOM"/>
    <property type="match status" value="1"/>
</dbReference>
<evidence type="ECO:0000313" key="5">
    <source>
        <dbReference type="EMBL" id="ODM16340.1"/>
    </source>
</evidence>
<keyword evidence="1" id="KW-0418">Kinase</keyword>
<dbReference type="InterPro" id="IPR000719">
    <property type="entry name" value="Prot_kinase_dom"/>
</dbReference>